<reference evidence="2" key="1">
    <citation type="submission" date="2019-10" db="EMBL/GenBank/DDBJ databases">
        <title>The sequence and de novo assembly of the wild yak genome.</title>
        <authorList>
            <person name="Liu Y."/>
        </authorList>
    </citation>
    <scope>NUCLEOTIDE SEQUENCE [LARGE SCALE GENOMIC DNA]</scope>
    <source>
        <strain evidence="2">WY2019</strain>
    </source>
</reference>
<protein>
    <submittedName>
        <fullName evidence="2">Uncharacterized protein</fullName>
    </submittedName>
</protein>
<organism evidence="2 3">
    <name type="scientific">Bos mutus</name>
    <name type="common">wild yak</name>
    <dbReference type="NCBI Taxonomy" id="72004"/>
    <lineage>
        <taxon>Eukaryota</taxon>
        <taxon>Metazoa</taxon>
        <taxon>Chordata</taxon>
        <taxon>Craniata</taxon>
        <taxon>Vertebrata</taxon>
        <taxon>Euteleostomi</taxon>
        <taxon>Mammalia</taxon>
        <taxon>Eutheria</taxon>
        <taxon>Laurasiatheria</taxon>
        <taxon>Artiodactyla</taxon>
        <taxon>Ruminantia</taxon>
        <taxon>Pecora</taxon>
        <taxon>Bovidae</taxon>
        <taxon>Bovinae</taxon>
        <taxon>Bos</taxon>
    </lineage>
</organism>
<keyword evidence="1" id="KW-1133">Transmembrane helix</keyword>
<dbReference type="AlphaFoldDB" id="A0A6B0RX19"/>
<dbReference type="EMBL" id="VBQZ03000092">
    <property type="protein sequence ID" value="MXQ93317.1"/>
    <property type="molecule type" value="Genomic_DNA"/>
</dbReference>
<evidence type="ECO:0000313" key="2">
    <source>
        <dbReference type="EMBL" id="MXQ93317.1"/>
    </source>
</evidence>
<evidence type="ECO:0000313" key="3">
    <source>
        <dbReference type="Proteomes" id="UP000322234"/>
    </source>
</evidence>
<feature type="transmembrane region" description="Helical" evidence="1">
    <location>
        <begin position="48"/>
        <end position="71"/>
    </location>
</feature>
<accession>A0A6B0RX19</accession>
<comment type="caution">
    <text evidence="2">The sequence shown here is derived from an EMBL/GenBank/DDBJ whole genome shotgun (WGS) entry which is preliminary data.</text>
</comment>
<keyword evidence="1" id="KW-0472">Membrane</keyword>
<dbReference type="Proteomes" id="UP000322234">
    <property type="component" value="Unassembled WGS sequence"/>
</dbReference>
<gene>
    <name evidence="2" type="ORF">E5288_WYG008049</name>
</gene>
<keyword evidence="3" id="KW-1185">Reference proteome</keyword>
<sequence>MAAAWLPDRLVPRRERTASDMDRVQWTPGEWSADLVARRTHVLTDDGVVMQAEMGICVFLWTAICWSFAAMTVSSNDFKRKLATVQNDSLHGTHVYVWKENNKNRLLNVDDSA</sequence>
<proteinExistence type="predicted"/>
<keyword evidence="1" id="KW-0812">Transmembrane</keyword>
<evidence type="ECO:0000256" key="1">
    <source>
        <dbReference type="SAM" id="Phobius"/>
    </source>
</evidence>
<name>A0A6B0RX19_9CETA</name>